<feature type="domain" description="Aminotransferase class I/classII large" evidence="6">
    <location>
        <begin position="20"/>
        <end position="335"/>
    </location>
</feature>
<dbReference type="AlphaFoldDB" id="A0A2W5B2M2"/>
<keyword evidence="2 7" id="KW-0032">Aminotransferase</keyword>
<dbReference type="InterPro" id="IPR024892">
    <property type="entry name" value="ArAT"/>
</dbReference>
<dbReference type="PROSITE" id="PS00599">
    <property type="entry name" value="AA_TRANSFER_CLASS_2"/>
    <property type="match status" value="1"/>
</dbReference>
<dbReference type="PANTHER" id="PTHR43643:SF3">
    <property type="entry name" value="HISTIDINOL-PHOSPHATE AMINOTRANSFERASE"/>
    <property type="match status" value="1"/>
</dbReference>
<dbReference type="EMBL" id="QFNY01000156">
    <property type="protein sequence ID" value="PZP00043.1"/>
    <property type="molecule type" value="Genomic_DNA"/>
</dbReference>
<gene>
    <name evidence="7" type="ORF">DI609_07115</name>
</gene>
<dbReference type="GO" id="GO:0008483">
    <property type="term" value="F:transaminase activity"/>
    <property type="evidence" value="ECO:0007669"/>
    <property type="project" value="UniProtKB-KW"/>
</dbReference>
<dbReference type="InterPro" id="IPR015421">
    <property type="entry name" value="PyrdxlP-dep_Trfase_major"/>
</dbReference>
<reference evidence="7 8" key="1">
    <citation type="submission" date="2017-11" db="EMBL/GenBank/DDBJ databases">
        <title>Infants hospitalized years apart are colonized by the same room-sourced microbial strains.</title>
        <authorList>
            <person name="Brooks B."/>
            <person name="Olm M.R."/>
            <person name="Firek B.A."/>
            <person name="Baker R."/>
            <person name="Thomas B.C."/>
            <person name="Morowitz M.J."/>
            <person name="Banfield J.F."/>
        </authorList>
    </citation>
    <scope>NUCLEOTIDE SEQUENCE [LARGE SCALE GENOMIC DNA]</scope>
    <source>
        <strain evidence="7">S2_012_000_R3_87</strain>
    </source>
</reference>
<evidence type="ECO:0000256" key="3">
    <source>
        <dbReference type="ARBA" id="ARBA00022679"/>
    </source>
</evidence>
<dbReference type="InterPro" id="IPR015422">
    <property type="entry name" value="PyrdxlP-dep_Trfase_small"/>
</dbReference>
<keyword evidence="3 7" id="KW-0808">Transferase</keyword>
<organism evidence="7 8">
    <name type="scientific">Corynebacterium urealyticum</name>
    <dbReference type="NCBI Taxonomy" id="43771"/>
    <lineage>
        <taxon>Bacteria</taxon>
        <taxon>Bacillati</taxon>
        <taxon>Actinomycetota</taxon>
        <taxon>Actinomycetes</taxon>
        <taxon>Mycobacteriales</taxon>
        <taxon>Corynebacteriaceae</taxon>
        <taxon>Corynebacterium</taxon>
    </lineage>
</organism>
<comment type="caution">
    <text evidence="7">The sequence shown here is derived from an EMBL/GenBank/DDBJ whole genome shotgun (WGS) entry which is preliminary data.</text>
</comment>
<dbReference type="PANTHER" id="PTHR43643">
    <property type="entry name" value="HISTIDINOL-PHOSPHATE AMINOTRANSFERASE 2"/>
    <property type="match status" value="1"/>
</dbReference>
<accession>A0A2W5B2M2</accession>
<dbReference type="InterPro" id="IPR001917">
    <property type="entry name" value="Aminotrans_II_pyridoxalP_BS"/>
</dbReference>
<comment type="similarity">
    <text evidence="5">Belongs to the class-II pyridoxal-phosphate-dependent aminotransferase family.</text>
</comment>
<dbReference type="Proteomes" id="UP000249451">
    <property type="component" value="Unassembled WGS sequence"/>
</dbReference>
<keyword evidence="4 5" id="KW-0663">Pyridoxal phosphate</keyword>
<dbReference type="Gene3D" id="3.90.1150.10">
    <property type="entry name" value="Aspartate Aminotransferase, domain 1"/>
    <property type="match status" value="1"/>
</dbReference>
<dbReference type="InterPro" id="IPR050106">
    <property type="entry name" value="HistidinolP_aminotransfase"/>
</dbReference>
<dbReference type="InterPro" id="IPR015424">
    <property type="entry name" value="PyrdxlP-dep_Trfase"/>
</dbReference>
<evidence type="ECO:0000256" key="1">
    <source>
        <dbReference type="ARBA" id="ARBA00001933"/>
    </source>
</evidence>
<proteinExistence type="inferred from homology"/>
<evidence type="ECO:0000313" key="8">
    <source>
        <dbReference type="Proteomes" id="UP000249451"/>
    </source>
</evidence>
<comment type="cofactor">
    <cofactor evidence="1 5">
        <name>pyridoxal 5'-phosphate</name>
        <dbReference type="ChEBI" id="CHEBI:597326"/>
    </cofactor>
</comment>
<dbReference type="NCBIfam" id="NF002878">
    <property type="entry name" value="PRK03321.1"/>
    <property type="match status" value="1"/>
</dbReference>
<dbReference type="CDD" id="cd00609">
    <property type="entry name" value="AAT_like"/>
    <property type="match status" value="1"/>
</dbReference>
<protein>
    <submittedName>
        <fullName evidence="7">Aminotransferase</fullName>
    </submittedName>
</protein>
<sequence length="346" mass="38253">MLRNDLNAFPDYQPGKDYPDALKLSSNEVAFEPSKDIIAAVAEAASSTNRYQQPGSPELTNALCNYLDVPAEHIFVSAGSTPILQATILACCQTGDEVVVPWRSFEAYPLYVRMAGAEPILTPLTDDYAVDLDAALAAITDKTRLIILCNPNNPTGTVFTRGEFRAFMDRVPEDVVVLLDEAYWEYNDAPDTPDSVEEYTRYPNLLGVRTFSKAWGLAGMRVGYAVAGPQLIKALQLLSLPLTVTTMAEMAAVEVLKHHDELDDAVAETKAQRDRVTQALGAQQSYGSFVWLPRGDARDVEQKVLDQGVVIRRYLDEGVRVSITNEEETTQFLEAWERAGIEPWEG</sequence>
<evidence type="ECO:0000256" key="4">
    <source>
        <dbReference type="ARBA" id="ARBA00022898"/>
    </source>
</evidence>
<dbReference type="Gene3D" id="3.40.640.10">
    <property type="entry name" value="Type I PLP-dependent aspartate aminotransferase-like (Major domain)"/>
    <property type="match status" value="1"/>
</dbReference>
<dbReference type="InterPro" id="IPR004839">
    <property type="entry name" value="Aminotransferase_I/II_large"/>
</dbReference>
<evidence type="ECO:0000313" key="7">
    <source>
        <dbReference type="EMBL" id="PZP00043.1"/>
    </source>
</evidence>
<evidence type="ECO:0000256" key="5">
    <source>
        <dbReference type="RuleBase" id="RU003693"/>
    </source>
</evidence>
<dbReference type="SUPFAM" id="SSF53383">
    <property type="entry name" value="PLP-dependent transferases"/>
    <property type="match status" value="1"/>
</dbReference>
<dbReference type="GO" id="GO:0030170">
    <property type="term" value="F:pyridoxal phosphate binding"/>
    <property type="evidence" value="ECO:0007669"/>
    <property type="project" value="InterPro"/>
</dbReference>
<evidence type="ECO:0000256" key="2">
    <source>
        <dbReference type="ARBA" id="ARBA00022576"/>
    </source>
</evidence>
<evidence type="ECO:0000259" key="6">
    <source>
        <dbReference type="Pfam" id="PF00155"/>
    </source>
</evidence>
<dbReference type="Pfam" id="PF00155">
    <property type="entry name" value="Aminotran_1_2"/>
    <property type="match status" value="1"/>
</dbReference>
<name>A0A2W5B2M2_9CORY</name>